<dbReference type="Proteomes" id="UP000299102">
    <property type="component" value="Unassembled WGS sequence"/>
</dbReference>
<organism evidence="1 2">
    <name type="scientific">Eumeta variegata</name>
    <name type="common">Bagworm moth</name>
    <name type="synonym">Eumeta japonica</name>
    <dbReference type="NCBI Taxonomy" id="151549"/>
    <lineage>
        <taxon>Eukaryota</taxon>
        <taxon>Metazoa</taxon>
        <taxon>Ecdysozoa</taxon>
        <taxon>Arthropoda</taxon>
        <taxon>Hexapoda</taxon>
        <taxon>Insecta</taxon>
        <taxon>Pterygota</taxon>
        <taxon>Neoptera</taxon>
        <taxon>Endopterygota</taxon>
        <taxon>Lepidoptera</taxon>
        <taxon>Glossata</taxon>
        <taxon>Ditrysia</taxon>
        <taxon>Tineoidea</taxon>
        <taxon>Psychidae</taxon>
        <taxon>Oiketicinae</taxon>
        <taxon>Eumeta</taxon>
    </lineage>
</organism>
<dbReference type="EMBL" id="BGZK01001905">
    <property type="protein sequence ID" value="GBP88089.1"/>
    <property type="molecule type" value="Genomic_DNA"/>
</dbReference>
<keyword evidence="2" id="KW-1185">Reference proteome</keyword>
<proteinExistence type="predicted"/>
<comment type="caution">
    <text evidence="1">The sequence shown here is derived from an EMBL/GenBank/DDBJ whole genome shotgun (WGS) entry which is preliminary data.</text>
</comment>
<evidence type="ECO:0000313" key="2">
    <source>
        <dbReference type="Proteomes" id="UP000299102"/>
    </source>
</evidence>
<dbReference type="AlphaFoldDB" id="A0A4C1ZMG4"/>
<accession>A0A4C1ZMG4</accession>
<gene>
    <name evidence="1" type="ORF">EVAR_10550_1</name>
</gene>
<protein>
    <submittedName>
        <fullName evidence="1">Uncharacterized protein</fullName>
    </submittedName>
</protein>
<name>A0A4C1ZMG4_EUMVA</name>
<sequence length="86" mass="9483">MNLVTVECAGVMAARGHDWRGSRLRFRNSSGCAEVTTAPPPVVVGRLVAERSRGKEYVCHEKAGGHRRPWTFVATDKLLVHCRPLA</sequence>
<reference evidence="1 2" key="1">
    <citation type="journal article" date="2019" name="Commun. Biol.">
        <title>The bagworm genome reveals a unique fibroin gene that provides high tensile strength.</title>
        <authorList>
            <person name="Kono N."/>
            <person name="Nakamura H."/>
            <person name="Ohtoshi R."/>
            <person name="Tomita M."/>
            <person name="Numata K."/>
            <person name="Arakawa K."/>
        </authorList>
    </citation>
    <scope>NUCLEOTIDE SEQUENCE [LARGE SCALE GENOMIC DNA]</scope>
</reference>
<evidence type="ECO:0000313" key="1">
    <source>
        <dbReference type="EMBL" id="GBP88089.1"/>
    </source>
</evidence>